<sequence length="275" mass="31719">MSGASPWFDIWMENYRRMYPRTLFLSGQTVKGQEYERERSRTKRRRAFEKANPGQEYVDGRTRKAKKRKTNGTSQEKTSSKDSPCEEPISSEKKKNEHRQPGDSEVATQNKIMSGTPSNQPTPPEPENQYDCRSGQRIGNTSSCPYRLQNTPARPLTYNHSEMPKRISPAYRLLPECTFGPIQKPSVKEKQHVVLGAQNELHEFLVELKFDLSTWSDELRAKGMGTKKELLAMSRWEEERLDRVLAKLVPMMPELHRYVLADGILDLATREIVNC</sequence>
<gene>
    <name evidence="2" type="ORF">BDZ94DRAFT_1344316</name>
</gene>
<comment type="caution">
    <text evidence="2">The sequence shown here is derived from an EMBL/GenBank/DDBJ whole genome shotgun (WGS) entry which is preliminary data.</text>
</comment>
<evidence type="ECO:0000313" key="2">
    <source>
        <dbReference type="EMBL" id="KAF9456905.1"/>
    </source>
</evidence>
<dbReference type="Proteomes" id="UP000807353">
    <property type="component" value="Unassembled WGS sequence"/>
</dbReference>
<feature type="compositionally biased region" description="Polar residues" evidence="1">
    <location>
        <begin position="137"/>
        <end position="149"/>
    </location>
</feature>
<organism evidence="2 3">
    <name type="scientific">Collybia nuda</name>
    <dbReference type="NCBI Taxonomy" id="64659"/>
    <lineage>
        <taxon>Eukaryota</taxon>
        <taxon>Fungi</taxon>
        <taxon>Dikarya</taxon>
        <taxon>Basidiomycota</taxon>
        <taxon>Agaricomycotina</taxon>
        <taxon>Agaricomycetes</taxon>
        <taxon>Agaricomycetidae</taxon>
        <taxon>Agaricales</taxon>
        <taxon>Tricholomatineae</taxon>
        <taxon>Clitocybaceae</taxon>
        <taxon>Collybia</taxon>
    </lineage>
</organism>
<proteinExistence type="predicted"/>
<feature type="compositionally biased region" description="Polar residues" evidence="1">
    <location>
        <begin position="106"/>
        <end position="119"/>
    </location>
</feature>
<feature type="compositionally biased region" description="Basic and acidic residues" evidence="1">
    <location>
        <begin position="78"/>
        <end position="102"/>
    </location>
</feature>
<evidence type="ECO:0000313" key="3">
    <source>
        <dbReference type="Proteomes" id="UP000807353"/>
    </source>
</evidence>
<keyword evidence="3" id="KW-1185">Reference proteome</keyword>
<reference evidence="2" key="1">
    <citation type="submission" date="2020-11" db="EMBL/GenBank/DDBJ databases">
        <authorList>
            <consortium name="DOE Joint Genome Institute"/>
            <person name="Ahrendt S."/>
            <person name="Riley R."/>
            <person name="Andreopoulos W."/>
            <person name="Labutti K."/>
            <person name="Pangilinan J."/>
            <person name="Ruiz-Duenas F.J."/>
            <person name="Barrasa J.M."/>
            <person name="Sanchez-Garcia M."/>
            <person name="Camarero S."/>
            <person name="Miyauchi S."/>
            <person name="Serrano A."/>
            <person name="Linde D."/>
            <person name="Babiker R."/>
            <person name="Drula E."/>
            <person name="Ayuso-Fernandez I."/>
            <person name="Pacheco R."/>
            <person name="Padilla G."/>
            <person name="Ferreira P."/>
            <person name="Barriuso J."/>
            <person name="Kellner H."/>
            <person name="Castanera R."/>
            <person name="Alfaro M."/>
            <person name="Ramirez L."/>
            <person name="Pisabarro A.G."/>
            <person name="Kuo A."/>
            <person name="Tritt A."/>
            <person name="Lipzen A."/>
            <person name="He G."/>
            <person name="Yan M."/>
            <person name="Ng V."/>
            <person name="Cullen D."/>
            <person name="Martin F."/>
            <person name="Rosso M.-N."/>
            <person name="Henrissat B."/>
            <person name="Hibbett D."/>
            <person name="Martinez A.T."/>
            <person name="Grigoriev I.V."/>
        </authorList>
    </citation>
    <scope>NUCLEOTIDE SEQUENCE</scope>
    <source>
        <strain evidence="2">CBS 247.69</strain>
    </source>
</reference>
<protein>
    <submittedName>
        <fullName evidence="2">Uncharacterized protein</fullName>
    </submittedName>
</protein>
<accession>A0A9P5XWC2</accession>
<feature type="region of interest" description="Disordered" evidence="1">
    <location>
        <begin position="29"/>
        <end position="149"/>
    </location>
</feature>
<evidence type="ECO:0000256" key="1">
    <source>
        <dbReference type="SAM" id="MobiDB-lite"/>
    </source>
</evidence>
<dbReference type="EMBL" id="MU150397">
    <property type="protein sequence ID" value="KAF9456905.1"/>
    <property type="molecule type" value="Genomic_DNA"/>
</dbReference>
<name>A0A9P5XWC2_9AGAR</name>
<dbReference type="AlphaFoldDB" id="A0A9P5XWC2"/>